<evidence type="ECO:0000313" key="3">
    <source>
        <dbReference type="Proteomes" id="UP000295560"/>
    </source>
</evidence>
<dbReference type="SUPFAM" id="SSF110857">
    <property type="entry name" value="Gamma-glutamyl cyclotransferase-like"/>
    <property type="match status" value="1"/>
</dbReference>
<evidence type="ECO:0000259" key="1">
    <source>
        <dbReference type="Pfam" id="PF06094"/>
    </source>
</evidence>
<name>A0A4R1I325_PSEEN</name>
<dbReference type="EMBL" id="SMFZ01000001">
    <property type="protein sequence ID" value="TCK26919.1"/>
    <property type="molecule type" value="Genomic_DNA"/>
</dbReference>
<keyword evidence="3" id="KW-1185">Reference proteome</keyword>
<feature type="domain" description="Gamma-glutamylcyclotransferase AIG2-like" evidence="1">
    <location>
        <begin position="246"/>
        <end position="348"/>
    </location>
</feature>
<organism evidence="2 3">
    <name type="scientific">Pseudonocardia endophytica</name>
    <dbReference type="NCBI Taxonomy" id="401976"/>
    <lineage>
        <taxon>Bacteria</taxon>
        <taxon>Bacillati</taxon>
        <taxon>Actinomycetota</taxon>
        <taxon>Actinomycetes</taxon>
        <taxon>Pseudonocardiales</taxon>
        <taxon>Pseudonocardiaceae</taxon>
        <taxon>Pseudonocardia</taxon>
    </lineage>
</organism>
<dbReference type="InterPro" id="IPR009288">
    <property type="entry name" value="AIG2-like_dom"/>
</dbReference>
<reference evidence="2 3" key="1">
    <citation type="submission" date="2019-03" db="EMBL/GenBank/DDBJ databases">
        <title>Sequencing the genomes of 1000 actinobacteria strains.</title>
        <authorList>
            <person name="Klenk H.-P."/>
        </authorList>
    </citation>
    <scope>NUCLEOTIDE SEQUENCE [LARGE SCALE GENOMIC DNA]</scope>
    <source>
        <strain evidence="2 3">DSM 44969</strain>
    </source>
</reference>
<evidence type="ECO:0000313" key="2">
    <source>
        <dbReference type="EMBL" id="TCK26919.1"/>
    </source>
</evidence>
<accession>A0A4R1I325</accession>
<dbReference type="CDD" id="cd06661">
    <property type="entry name" value="GGCT_like"/>
    <property type="match status" value="1"/>
</dbReference>
<dbReference type="Gene3D" id="3.10.490.10">
    <property type="entry name" value="Gamma-glutamyl cyclotransferase-like"/>
    <property type="match status" value="1"/>
</dbReference>
<comment type="caution">
    <text evidence="2">The sequence shown here is derived from an EMBL/GenBank/DDBJ whole genome shotgun (WGS) entry which is preliminary data.</text>
</comment>
<sequence>MPPEAWPDDLFPADPYPGARPPTSFVHVDGVSRVLEPDPAQPSGWCVDGGDLDAWLEARGAPPLPGRVPVLAYGSNANPSKITWMRDERGLTGPVVVLRATTTGLAAAWAAGLRVVDDQRPAVLVAANRTEQHAVWMAAPEQFVPLDRVEGRGADPQRHRLGRLRTGTVRVEDGGVVDGCCAYLGLDPDVRRRSRHPLLVDGAPVFCSDVDQAGATALTGEPAPDDGIDAETVDGTPHPDAWPARVFVYGLLMPGQPSWPLMAPHVTGEPREAALPGTVSDTGLGFPALTRDGVQGDVPGYVVDLADPVTALPGLDDYEGPEYRRVRVVLGDGTVCWTYLWTETSVPLRPLPHGWR</sequence>
<dbReference type="Pfam" id="PF06094">
    <property type="entry name" value="GGACT"/>
    <property type="match status" value="1"/>
</dbReference>
<protein>
    <submittedName>
        <fullName evidence="2">Gamma-glutamylcyclotransferase (GGCT)/AIG2-like uncharacterized protein YtfP</fullName>
    </submittedName>
</protein>
<dbReference type="InterPro" id="IPR036568">
    <property type="entry name" value="GGCT-like_sf"/>
</dbReference>
<gene>
    <name evidence="2" type="ORF">EV378_2764</name>
</gene>
<keyword evidence="2" id="KW-0808">Transferase</keyword>
<dbReference type="InterPro" id="IPR013024">
    <property type="entry name" value="GGCT-like"/>
</dbReference>
<dbReference type="AlphaFoldDB" id="A0A4R1I325"/>
<proteinExistence type="predicted"/>
<dbReference type="Proteomes" id="UP000295560">
    <property type="component" value="Unassembled WGS sequence"/>
</dbReference>
<dbReference type="RefSeq" id="WP_243653442.1">
    <property type="nucleotide sequence ID" value="NZ_SMFZ01000001.1"/>
</dbReference>
<dbReference type="GO" id="GO:0016740">
    <property type="term" value="F:transferase activity"/>
    <property type="evidence" value="ECO:0007669"/>
    <property type="project" value="UniProtKB-KW"/>
</dbReference>